<dbReference type="SUPFAM" id="SSF47413">
    <property type="entry name" value="lambda repressor-like DNA-binding domains"/>
    <property type="match status" value="1"/>
</dbReference>
<dbReference type="CDD" id="cd00093">
    <property type="entry name" value="HTH_XRE"/>
    <property type="match status" value="1"/>
</dbReference>
<dbReference type="Pfam" id="PF13560">
    <property type="entry name" value="HTH_31"/>
    <property type="match status" value="1"/>
</dbReference>
<accession>A0A0B4ZTH5</accession>
<organism evidence="2">
    <name type="scientific">Streptomyces sp. ZJ306</name>
    <dbReference type="NCBI Taxonomy" id="1469403"/>
    <lineage>
        <taxon>Bacteria</taxon>
        <taxon>Bacillati</taxon>
        <taxon>Actinomycetota</taxon>
        <taxon>Actinomycetes</taxon>
        <taxon>Kitasatosporales</taxon>
        <taxon>Streptomycetaceae</taxon>
        <taxon>Streptomyces</taxon>
    </lineage>
</organism>
<protein>
    <submittedName>
        <fullName evidence="2">Transcriptional regulator</fullName>
    </submittedName>
</protein>
<feature type="domain" description="HTH cro/C1-type" evidence="1">
    <location>
        <begin position="28"/>
        <end position="83"/>
    </location>
</feature>
<dbReference type="InterPro" id="IPR010982">
    <property type="entry name" value="Lambda_DNA-bd_dom_sf"/>
</dbReference>
<evidence type="ECO:0000259" key="1">
    <source>
        <dbReference type="PROSITE" id="PS50943"/>
    </source>
</evidence>
<dbReference type="EMBL" id="KF954512">
    <property type="protein sequence ID" value="AJD77029.1"/>
    <property type="molecule type" value="Genomic_DNA"/>
</dbReference>
<proteinExistence type="predicted"/>
<dbReference type="Gene3D" id="1.10.260.40">
    <property type="entry name" value="lambda repressor-like DNA-binding domains"/>
    <property type="match status" value="1"/>
</dbReference>
<dbReference type="GO" id="GO:0003677">
    <property type="term" value="F:DNA binding"/>
    <property type="evidence" value="ECO:0007669"/>
    <property type="project" value="InterPro"/>
</dbReference>
<dbReference type="InterPro" id="IPR001387">
    <property type="entry name" value="Cro/C1-type_HTH"/>
</dbReference>
<evidence type="ECO:0000313" key="2">
    <source>
        <dbReference type="EMBL" id="AJD77029.1"/>
    </source>
</evidence>
<sequence length="435" mass="46146">MQAQPPVPDWYSSRARALIKGGDIAGLIRWARQQRGWRQADLGKAAGYSASAVSRLETGVRPATDIDMLSRLTDALAIPQNLFAAALGMAPAAPPRTTVTPTHQGGRGGFEEDPMKRRSVLGAGAAAVPLSVLTALDDALDVSPAPRAAPTPDRVVAEYRRARALFDGGDHPRLMRALPDLLATAEARADTGEGADYARLAACYDLATEALSKIGQRRSARITADRSTIYARISGSPLAAASSARVLSIVLRHEGRATIAQHVTLQAAAALDAAGPSTPAQAAALAQMLCTASYAAAEAGDRERALEMIHDAERATAQLPRTRSCHISTATVTLYKVGVLWSLGDAGAAVAAGRTLNPAQFSTAERRGRYHTDMARAWWRWGKPEETAQALLGAHHIAPAEIRDRASIRAIVTELSQRHPRAGGVRELLTLTGLR</sequence>
<reference evidence="2" key="1">
    <citation type="journal article" date="2014" name="Angew. Chem. Int. Ed. Engl.">
        <title>Mechanistic insights into polycycle formation by reductive cyclization in ikarugamycin biosynthesis.</title>
        <authorList>
            <person name="Zhang G."/>
            <person name="Zhang W."/>
            <person name="Zhang Q."/>
            <person name="Shi T."/>
            <person name="Ma L."/>
            <person name="Zhu Y."/>
            <person name="Li S."/>
            <person name="Zhang H."/>
            <person name="Zhao Y.L."/>
            <person name="Shi R."/>
            <person name="Zhang C."/>
        </authorList>
    </citation>
    <scope>NUCLEOTIDE SEQUENCE</scope>
    <source>
        <strain evidence="2">Streptomyces sp. ZJ306</strain>
    </source>
</reference>
<dbReference type="PROSITE" id="PS50943">
    <property type="entry name" value="HTH_CROC1"/>
    <property type="match status" value="1"/>
</dbReference>
<dbReference type="AlphaFoldDB" id="A0A0B4ZTH5"/>
<dbReference type="SMART" id="SM00530">
    <property type="entry name" value="HTH_XRE"/>
    <property type="match status" value="1"/>
</dbReference>
<name>A0A0B4ZTH5_9ACTN</name>